<comment type="caution">
    <text evidence="1">The sequence shown here is derived from an EMBL/GenBank/DDBJ whole genome shotgun (WGS) entry which is preliminary data.</text>
</comment>
<evidence type="ECO:0000313" key="1">
    <source>
        <dbReference type="EMBL" id="KAF7184795.1"/>
    </source>
</evidence>
<dbReference type="EMBL" id="JACBAG010001532">
    <property type="protein sequence ID" value="KAF7184795.1"/>
    <property type="molecule type" value="Genomic_DNA"/>
</dbReference>
<proteinExistence type="predicted"/>
<keyword evidence="2" id="KW-1185">Reference proteome</keyword>
<organism evidence="1 2">
    <name type="scientific">Aspergillus felis</name>
    <dbReference type="NCBI Taxonomy" id="1287682"/>
    <lineage>
        <taxon>Eukaryota</taxon>
        <taxon>Fungi</taxon>
        <taxon>Dikarya</taxon>
        <taxon>Ascomycota</taxon>
        <taxon>Pezizomycotina</taxon>
        <taxon>Eurotiomycetes</taxon>
        <taxon>Eurotiomycetidae</taxon>
        <taxon>Eurotiales</taxon>
        <taxon>Aspergillaceae</taxon>
        <taxon>Aspergillus</taxon>
        <taxon>Aspergillus subgen. Fumigati</taxon>
    </lineage>
</organism>
<name>A0A8H6VB71_9EURO</name>
<reference evidence="1" key="1">
    <citation type="submission" date="2020-06" db="EMBL/GenBank/DDBJ databases">
        <title>Draft genome sequences of strains closely related to Aspergillus parafelis and Aspergillus hiratsukae.</title>
        <authorList>
            <person name="Dos Santos R.A.C."/>
            <person name="Rivero-Menendez O."/>
            <person name="Steenwyk J.L."/>
            <person name="Mead M.E."/>
            <person name="Goldman G.H."/>
            <person name="Alastruey-Izquierdo A."/>
            <person name="Rokas A."/>
        </authorList>
    </citation>
    <scope>NUCLEOTIDE SEQUENCE</scope>
    <source>
        <strain evidence="1">CNM-CM7691</strain>
    </source>
</reference>
<protein>
    <submittedName>
        <fullName evidence="1">Uncharacterized protein</fullName>
    </submittedName>
</protein>
<sequence>MTPAEQIRALDPHPTAVSPWLELTRWPEYLWGQDLAAMIQINTFFHKPSMWNRPIQIHLRPATYHQYCQLAALDQMEEHAQQLLDLQDQDQPVLQGKVQKQLDQACLALLIALLDHPLKGDLFDSTLVGFLVVLGVDPTHQTFQDPYGYTSYLSGLVKMAQMLVALQAVHLAKTS</sequence>
<evidence type="ECO:0000313" key="2">
    <source>
        <dbReference type="Proteomes" id="UP000641853"/>
    </source>
</evidence>
<dbReference type="AlphaFoldDB" id="A0A8H6VB71"/>
<accession>A0A8H6VB71</accession>
<dbReference type="Proteomes" id="UP000641853">
    <property type="component" value="Unassembled WGS sequence"/>
</dbReference>
<gene>
    <name evidence="1" type="ORF">CNMCM7691_006403</name>
</gene>